<dbReference type="CDD" id="cd23947">
    <property type="entry name" value="PAPS_reductase-like_YbdN"/>
    <property type="match status" value="1"/>
</dbReference>
<dbReference type="KEGG" id="iis:EYM_07615"/>
<dbReference type="PROSITE" id="PS51379">
    <property type="entry name" value="4FE4S_FER_2"/>
    <property type="match status" value="2"/>
</dbReference>
<gene>
    <name evidence="2" type="ORF">EYM_07615</name>
</gene>
<dbReference type="PROSITE" id="PS00198">
    <property type="entry name" value="4FE4S_FER_1"/>
    <property type="match status" value="1"/>
</dbReference>
<dbReference type="SUPFAM" id="SSF52402">
    <property type="entry name" value="Adenine nucleotide alpha hydrolases-like"/>
    <property type="match status" value="1"/>
</dbReference>
<proteinExistence type="predicted"/>
<dbReference type="InterPro" id="IPR017900">
    <property type="entry name" value="4Fe4S_Fe_S_CS"/>
</dbReference>
<dbReference type="PANTHER" id="PTHR43196">
    <property type="entry name" value="SULFATE ADENYLYLTRANSFERASE SUBUNIT 2"/>
    <property type="match status" value="1"/>
</dbReference>
<feature type="domain" description="4Fe-4S ferredoxin-type" evidence="1">
    <location>
        <begin position="549"/>
        <end position="578"/>
    </location>
</feature>
<dbReference type="SUPFAM" id="SSF54862">
    <property type="entry name" value="4Fe-4S ferredoxins"/>
    <property type="match status" value="1"/>
</dbReference>
<dbReference type="RefSeq" id="WP_075050478.1">
    <property type="nucleotide sequence ID" value="NZ_CP006867.1"/>
</dbReference>
<dbReference type="EMBL" id="CP006867">
    <property type="protein sequence ID" value="ALU12794.1"/>
    <property type="molecule type" value="Genomic_DNA"/>
</dbReference>
<dbReference type="GO" id="GO:0016491">
    <property type="term" value="F:oxidoreductase activity"/>
    <property type="evidence" value="ECO:0007669"/>
    <property type="project" value="UniProtKB-ARBA"/>
</dbReference>
<name>A0A0U3DYY2_9CREN</name>
<evidence type="ECO:0000313" key="3">
    <source>
        <dbReference type="Proteomes" id="UP000060778"/>
    </source>
</evidence>
<dbReference type="Pfam" id="PF01507">
    <property type="entry name" value="PAPS_reduct"/>
    <property type="match status" value="1"/>
</dbReference>
<evidence type="ECO:0000259" key="1">
    <source>
        <dbReference type="PROSITE" id="PS51379"/>
    </source>
</evidence>
<keyword evidence="3" id="KW-1185">Reference proteome</keyword>
<evidence type="ECO:0000313" key="2">
    <source>
        <dbReference type="EMBL" id="ALU12794.1"/>
    </source>
</evidence>
<dbReference type="InterPro" id="IPR014729">
    <property type="entry name" value="Rossmann-like_a/b/a_fold"/>
</dbReference>
<dbReference type="InterPro" id="IPR002500">
    <property type="entry name" value="PAPS_reduct_dom"/>
</dbReference>
<organism evidence="2 3">
    <name type="scientific">Ignicoccus islandicus DSM 13165</name>
    <dbReference type="NCBI Taxonomy" id="940295"/>
    <lineage>
        <taxon>Archaea</taxon>
        <taxon>Thermoproteota</taxon>
        <taxon>Thermoprotei</taxon>
        <taxon>Desulfurococcales</taxon>
        <taxon>Desulfurococcaceae</taxon>
        <taxon>Ignicoccus</taxon>
    </lineage>
</organism>
<protein>
    <recommendedName>
        <fullName evidence="1">4Fe-4S ferredoxin-type domain-containing protein</fullName>
    </recommendedName>
</protein>
<dbReference type="Gene3D" id="3.30.70.20">
    <property type="match status" value="1"/>
</dbReference>
<dbReference type="GeneID" id="30680896"/>
<dbReference type="InterPro" id="IPR017896">
    <property type="entry name" value="4Fe4S_Fe-S-bd"/>
</dbReference>
<dbReference type="InterPro" id="IPR050128">
    <property type="entry name" value="Sulfate_adenylyltrnsfr_sub2"/>
</dbReference>
<feature type="domain" description="4Fe-4S ferredoxin-type" evidence="1">
    <location>
        <begin position="579"/>
        <end position="606"/>
    </location>
</feature>
<dbReference type="Proteomes" id="UP000060778">
    <property type="component" value="Chromosome"/>
</dbReference>
<accession>A0A0U3DYY2</accession>
<dbReference type="PANTHER" id="PTHR43196:SF2">
    <property type="entry name" value="PHOSPHOADENOSINE PHOSPHOSULFATE REDUCTASE"/>
    <property type="match status" value="1"/>
</dbReference>
<sequence length="656" mass="75496">MVSTKKRWRIRTNIVWDVDKNVPVFKDTCWDCNYVELPMTDPGDARPSFDSDRDLLAKTLEEEFGAGKYLNEIIGSGSFLVNKGAGLDDFREIFSRGTIVGKLYWDIIKRRWRFRPSYSAAKIMVEKGVIRKVTVLDYPKEGSNISGNCEVDEHVALVLNGEPIGIGYCRSNGRIRVVTTFPKELYGREPFPAPDIPTNIHDWIKENELRIRMMTSQSEKFLYQMIEKVKKPVTVSFSGGKDSLVSLHLTLKFVTPTVIFNNTGIELPETIETVRKVASKYNLEIVVADAGDDFWHAVKMVGPPARDFRWCCKVTKLVPMAKLAKEKWPDGALNVVGQRAFESIERSKSPRVWRNKWFPHILNISPIHEWTQLDVWFYIYKNNLVELVNPLYFKGFERIGCFMCPASPLAEFETTRSVHPELMERWEKELKIWKDRLNLPEEWITYGLWRWLSPSSRKKSLMRTVGIEYDVWIEYKGRLHPPIIEKKVGDGFVRLKFLSNISHSLSDQESIIGKKRDGKLNAEGYSVTYKENVIEIEGENAIEGAIEVSALIYRWFKCMRCKSCEVWCPTGSIKVTTRPKVNAETCISCKLCLIECPMYDPFSDRIVSAVLLDRFDGWRRSTKPLRKEVLKELKKTFSKPVGEPPVTDDAAELGGL</sequence>
<dbReference type="Gene3D" id="3.40.50.620">
    <property type="entry name" value="HUPs"/>
    <property type="match status" value="1"/>
</dbReference>
<dbReference type="PATRIC" id="fig|940295.4.peg.1482"/>
<dbReference type="OrthoDB" id="14887at2157"/>
<dbReference type="AlphaFoldDB" id="A0A0U3DYY2"/>
<dbReference type="STRING" id="940295.EYM_07615"/>
<reference evidence="2 3" key="1">
    <citation type="submission" date="2013-11" db="EMBL/GenBank/DDBJ databases">
        <title>Comparative genomics of Ignicoccus.</title>
        <authorList>
            <person name="Podar M."/>
        </authorList>
    </citation>
    <scope>NUCLEOTIDE SEQUENCE [LARGE SCALE GENOMIC DNA]</scope>
    <source>
        <strain evidence="2 3">DSM 13165</strain>
    </source>
</reference>